<dbReference type="KEGG" id="bpt:Bpet1939"/>
<dbReference type="AlphaFoldDB" id="A9IJS4"/>
<dbReference type="SUPFAM" id="SSF89796">
    <property type="entry name" value="CoA-transferase family III (CaiB/BaiF)"/>
    <property type="match status" value="1"/>
</dbReference>
<dbReference type="EMBL" id="AM902716">
    <property type="protein sequence ID" value="CAP42278.1"/>
    <property type="molecule type" value="Genomic_DNA"/>
</dbReference>
<dbReference type="GO" id="GO:0033608">
    <property type="term" value="F:formyl-CoA transferase activity"/>
    <property type="evidence" value="ECO:0007669"/>
    <property type="project" value="UniProtKB-EC"/>
</dbReference>
<protein>
    <submittedName>
        <fullName evidence="2">Predicted acyl-CoA transferase/carnitine dehydratase</fullName>
        <ecNumber evidence="2">2.8.3.16</ecNumber>
    </submittedName>
</protein>
<dbReference type="InterPro" id="IPR003673">
    <property type="entry name" value="CoA-Trfase_fam_III"/>
</dbReference>
<evidence type="ECO:0000313" key="2">
    <source>
        <dbReference type="EMBL" id="CAP42278.1"/>
    </source>
</evidence>
<dbReference type="PANTHER" id="PTHR48207:SF3">
    <property type="entry name" value="SUCCINATE--HYDROXYMETHYLGLUTARATE COA-TRANSFERASE"/>
    <property type="match status" value="1"/>
</dbReference>
<dbReference type="PANTHER" id="PTHR48207">
    <property type="entry name" value="SUCCINATE--HYDROXYMETHYLGLUTARATE COA-TRANSFERASE"/>
    <property type="match status" value="1"/>
</dbReference>
<dbReference type="InterPro" id="IPR023606">
    <property type="entry name" value="CoA-Trfase_III_dom_1_sf"/>
</dbReference>
<reference evidence="2 3" key="1">
    <citation type="journal article" date="2008" name="BMC Genomics">
        <title>The missing link: Bordetella petrii is endowed with both the metabolic versatility of environmental bacteria and virulence traits of pathogenic Bordetellae.</title>
        <authorList>
            <person name="Gross R."/>
            <person name="Guzman C.A."/>
            <person name="Sebaihia M."/>
            <person name="Martins Dos Santos V.A."/>
            <person name="Pieper D.H."/>
            <person name="Koebnik R."/>
            <person name="Lechner M."/>
            <person name="Bartels D."/>
            <person name="Buhrmester J."/>
            <person name="Choudhuri J.V."/>
            <person name="Ebensen T."/>
            <person name="Gaigalat L."/>
            <person name="Herrmann S."/>
            <person name="Khachane A.N."/>
            <person name="Larisch C."/>
            <person name="Link S."/>
            <person name="Linke B."/>
            <person name="Meyer F."/>
            <person name="Mormann S."/>
            <person name="Nakunst D."/>
            <person name="Rueckert C."/>
            <person name="Schneiker-Bekel S."/>
            <person name="Schulze K."/>
            <person name="Vorhoelter F.J."/>
            <person name="Yevsa T."/>
            <person name="Engle J.T."/>
            <person name="Goldman W.E."/>
            <person name="Puehler A."/>
            <person name="Goebel U.B."/>
            <person name="Goesmann A."/>
            <person name="Bloecker H."/>
            <person name="Kaiser O."/>
            <person name="Martinez-Arias R."/>
        </authorList>
    </citation>
    <scope>NUCLEOTIDE SEQUENCE [LARGE SCALE GENOMIC DNA]</scope>
    <source>
        <strain evidence="3">ATCC BAA-461 / DSM 12804 / CCUG 43448 / CIP 107267 / Se-1111R</strain>
    </source>
</reference>
<gene>
    <name evidence="2" type="ordered locus">Bpet1939</name>
</gene>
<accession>A9IJS4</accession>
<sequence>MTAQSLSGLRVIDASRVLAGPYCGQALGDHGADVIKIEPPAGDETRTFGPPVNAGGAAYFQALNRNKRGIVLDMGQPQGREAFWQLLETADVLIENFKASTWRAWGIATPEAICDRFRRLVHCRITGFGDDGPLGGMPGYDAAIQAASGLMSINGEPDGPALRLGIPVVDLATGMQATIAVLAALQERARSGRGQLCDVSLHDCALGIAHPHASNYLWTKKAPQRSGNGHPNIAPYDAFETASIPIYIAVGNERQFGTLCEVLGCPDMARDPRFGTNLDRIANREALREALLGHLRAHDGRQVVATLIKAGVPAAPVLDVPEAIQTPHARHRHMVIEHPGYQGVGFPVKLSRTPAALRGLPPLKGQHNHEVLAEAGFSAADIAHLEASGALGPVPDS</sequence>
<dbReference type="InterPro" id="IPR044855">
    <property type="entry name" value="CoA-Trfase_III_dom3_sf"/>
</dbReference>
<keyword evidence="3" id="KW-1185">Reference proteome</keyword>
<dbReference type="EC" id="2.8.3.16" evidence="2"/>
<organism evidence="2 3">
    <name type="scientific">Bordetella petrii (strain ATCC BAA-461 / DSM 12804 / CCUG 43448 / CIP 107267 / Se-1111R)</name>
    <dbReference type="NCBI Taxonomy" id="340100"/>
    <lineage>
        <taxon>Bacteria</taxon>
        <taxon>Pseudomonadati</taxon>
        <taxon>Pseudomonadota</taxon>
        <taxon>Betaproteobacteria</taxon>
        <taxon>Burkholderiales</taxon>
        <taxon>Alcaligenaceae</taxon>
        <taxon>Bordetella</taxon>
    </lineage>
</organism>
<dbReference type="STRING" id="94624.Bpet1939"/>
<name>A9IJS4_BORPD</name>
<proteinExistence type="predicted"/>
<dbReference type="Gene3D" id="3.40.50.10540">
    <property type="entry name" value="Crotonobetainyl-coa:carnitine coa-transferase, domain 1"/>
    <property type="match status" value="1"/>
</dbReference>
<evidence type="ECO:0000313" key="3">
    <source>
        <dbReference type="Proteomes" id="UP000001225"/>
    </source>
</evidence>
<evidence type="ECO:0000256" key="1">
    <source>
        <dbReference type="ARBA" id="ARBA00022679"/>
    </source>
</evidence>
<dbReference type="Pfam" id="PF02515">
    <property type="entry name" value="CoA_transf_3"/>
    <property type="match status" value="1"/>
</dbReference>
<dbReference type="Proteomes" id="UP000001225">
    <property type="component" value="Chromosome"/>
</dbReference>
<dbReference type="eggNOG" id="COG1804">
    <property type="taxonomic scope" value="Bacteria"/>
</dbReference>
<keyword evidence="1 2" id="KW-0808">Transferase</keyword>
<dbReference type="InterPro" id="IPR050483">
    <property type="entry name" value="CoA-transferase_III_domain"/>
</dbReference>
<dbReference type="Gene3D" id="3.30.1540.10">
    <property type="entry name" value="formyl-coa transferase, domain 3"/>
    <property type="match status" value="1"/>
</dbReference>